<evidence type="ECO:0000256" key="4">
    <source>
        <dbReference type="SAM" id="MobiDB-lite"/>
    </source>
</evidence>
<dbReference type="InterPro" id="IPR047252">
    <property type="entry name" value="TP53BP1-like"/>
</dbReference>
<feature type="region of interest" description="Disordered" evidence="4">
    <location>
        <begin position="453"/>
        <end position="484"/>
    </location>
</feature>
<feature type="region of interest" description="Disordered" evidence="4">
    <location>
        <begin position="530"/>
        <end position="557"/>
    </location>
</feature>
<dbReference type="SUPFAM" id="SSF52113">
    <property type="entry name" value="BRCT domain"/>
    <property type="match status" value="1"/>
</dbReference>
<reference evidence="6 7" key="1">
    <citation type="journal article" date="2024" name="IMA Fungus">
        <title>Apiospora arundinis, a panoply of carbohydrate-active enzymes and secondary metabolites.</title>
        <authorList>
            <person name="Sorensen T."/>
            <person name="Petersen C."/>
            <person name="Muurmann A.T."/>
            <person name="Christiansen J.V."/>
            <person name="Brundto M.L."/>
            <person name="Overgaard C.K."/>
            <person name="Boysen A.T."/>
            <person name="Wollenberg R.D."/>
            <person name="Larsen T.O."/>
            <person name="Sorensen J.L."/>
            <person name="Nielsen K.L."/>
            <person name="Sondergaard T.E."/>
        </authorList>
    </citation>
    <scope>NUCLEOTIDE SEQUENCE [LARGE SCALE GENOMIC DNA]</scope>
    <source>
        <strain evidence="6 7">AAU 773</strain>
    </source>
</reference>
<dbReference type="Gene3D" id="3.40.50.10190">
    <property type="entry name" value="BRCT domain"/>
    <property type="match status" value="1"/>
</dbReference>
<organism evidence="6 7">
    <name type="scientific">Apiospora arundinis</name>
    <dbReference type="NCBI Taxonomy" id="335852"/>
    <lineage>
        <taxon>Eukaryota</taxon>
        <taxon>Fungi</taxon>
        <taxon>Dikarya</taxon>
        <taxon>Ascomycota</taxon>
        <taxon>Pezizomycotina</taxon>
        <taxon>Sordariomycetes</taxon>
        <taxon>Xylariomycetidae</taxon>
        <taxon>Amphisphaeriales</taxon>
        <taxon>Apiosporaceae</taxon>
        <taxon>Apiospora</taxon>
    </lineage>
</organism>
<evidence type="ECO:0000256" key="2">
    <source>
        <dbReference type="ARBA" id="ARBA00022763"/>
    </source>
</evidence>
<evidence type="ECO:0000259" key="5">
    <source>
        <dbReference type="PROSITE" id="PS50172"/>
    </source>
</evidence>
<comment type="subcellular location">
    <subcellularLocation>
        <location evidence="1">Nucleus</location>
    </subcellularLocation>
</comment>
<keyword evidence="3" id="KW-0539">Nucleus</keyword>
<evidence type="ECO:0000313" key="6">
    <source>
        <dbReference type="EMBL" id="KAK8869429.1"/>
    </source>
</evidence>
<dbReference type="Pfam" id="PF16770">
    <property type="entry name" value="RTT107_BRCT_5"/>
    <property type="match status" value="1"/>
</dbReference>
<evidence type="ECO:0000313" key="7">
    <source>
        <dbReference type="Proteomes" id="UP001390339"/>
    </source>
</evidence>
<keyword evidence="7" id="KW-1185">Reference proteome</keyword>
<feature type="domain" description="BRCT" evidence="5">
    <location>
        <begin position="615"/>
        <end position="738"/>
    </location>
</feature>
<gene>
    <name evidence="6" type="ORF">PGQ11_008007</name>
</gene>
<dbReference type="InterPro" id="IPR036420">
    <property type="entry name" value="BRCT_dom_sf"/>
</dbReference>
<keyword evidence="2" id="KW-0227">DNA damage</keyword>
<feature type="compositionally biased region" description="Polar residues" evidence="4">
    <location>
        <begin position="530"/>
        <end position="545"/>
    </location>
</feature>
<sequence length="880" mass="96127">MDERTRQPAAGVGTRVLYGRREDAEQWNENTARCMQRFSTFCKLMIRNTPVESRAHAAYTYSARTANSSPGLHMSSFVLARGLWALSSLLVRLCTERGALVLPTPVGAEGYAGRELPSPRLVEDLDDAVGVVVSGLAALPPPRQDGGLVEDGPREAVVGQEGLRVVVGKEPADAAIYWSLTSPRTKHSLRRPGLIRFAIVATAHYSKADTISYPISKLSSIFPGHVSLAFDDNMKLGTQGSQPIFDQYHKAYGEILTGFPAKDIRKQYKSQTSHTLIEPDDGSFGQDDTGAVNFNLEPFQLHDGVRTSSGDVDESIETGSVFENPRDDPMLPTLQTQPNCRPERSRVSLEPATNPCHSRSSCSLEVDHDPQASLVGNESQDSDLDLGWANTFRYRRLANRRQERAAASLRRITFPRPTAKSQNYTKALLENRAKAKIQNCTSKRQKQTYAKIRANGNKKGASGIVQGSLSKSKDWNTAGPSAGEDRALQTDAHISYSYIDSQATSPLSLLSTGGSSKSKERICGTASICTPQAPRRQSPSDQSVRAASRHRTHQWTEDQDPMAVVESNLLLVGDGTGTGTDTRTPRSSILELADKRTRGLRPAQPAKGPPGGITASSGLFKGMAFALSFNSEDEAGKQLTKSLIQRASGKILVTGFDELFEPACLGLPLELSPSTEARSLAIKSDFQATSFTALIADSHSRKAKYMQALALGFPCLSAKWISRCISRGKVVDWSSYVRCAGSSRVLGGAIRSRDILIYEASSKTLPETLEERPAFLRNMFILVVREEGSERNHMPYLILLRMLGATVVGARSLEQARAKMESSTHAFDFIYITGQGASAEQSRRSTNNNYPLHGIRVLTGETLVQSIILGRLLEEDEMEE</sequence>
<comment type="caution">
    <text evidence="6">The sequence shown here is derived from an EMBL/GenBank/DDBJ whole genome shotgun (WGS) entry which is preliminary data.</text>
</comment>
<dbReference type="InterPro" id="IPR001357">
    <property type="entry name" value="BRCT_dom"/>
</dbReference>
<dbReference type="PANTHER" id="PTHR15321">
    <property type="entry name" value="TUMOR SUPPRESSOR P53-BINDING PROTEIN 1"/>
    <property type="match status" value="1"/>
</dbReference>
<dbReference type="PROSITE" id="PS50172">
    <property type="entry name" value="BRCT"/>
    <property type="match status" value="1"/>
</dbReference>
<dbReference type="EMBL" id="JAPCWZ010000004">
    <property type="protein sequence ID" value="KAK8869429.1"/>
    <property type="molecule type" value="Genomic_DNA"/>
</dbReference>
<proteinExistence type="predicted"/>
<dbReference type="InterPro" id="IPR047249">
    <property type="entry name" value="BRCT_p53bp1-like_rpt1"/>
</dbReference>
<feature type="region of interest" description="Disordered" evidence="4">
    <location>
        <begin position="319"/>
        <end position="362"/>
    </location>
</feature>
<dbReference type="PANTHER" id="PTHR15321:SF3">
    <property type="entry name" value="TP53-BINDING PROTEIN 1"/>
    <property type="match status" value="1"/>
</dbReference>
<accession>A0ABR2IX52</accession>
<protein>
    <submittedName>
        <fullName evidence="6">UbiD family decarboxylase</fullName>
    </submittedName>
</protein>
<name>A0ABR2IX52_9PEZI</name>
<dbReference type="CDD" id="cd17745">
    <property type="entry name" value="BRCT_p53bp1_rpt1"/>
    <property type="match status" value="1"/>
</dbReference>
<evidence type="ECO:0000256" key="1">
    <source>
        <dbReference type="ARBA" id="ARBA00004123"/>
    </source>
</evidence>
<evidence type="ECO:0000256" key="3">
    <source>
        <dbReference type="ARBA" id="ARBA00023242"/>
    </source>
</evidence>
<dbReference type="Proteomes" id="UP001390339">
    <property type="component" value="Unassembled WGS sequence"/>
</dbReference>